<evidence type="ECO:0000256" key="8">
    <source>
        <dbReference type="ARBA" id="ARBA00024479"/>
    </source>
</evidence>
<keyword evidence="5" id="KW-0053">Apoptosis</keyword>
<dbReference type="GO" id="GO:0070782">
    <property type="term" value="P:phosphatidylserine exposure on apoptotic cell surface"/>
    <property type="evidence" value="ECO:0007669"/>
    <property type="project" value="Ensembl"/>
</dbReference>
<feature type="transmembrane region" description="Helical" evidence="9">
    <location>
        <begin position="51"/>
        <end position="75"/>
    </location>
</feature>
<keyword evidence="11" id="KW-1185">Reference proteome</keyword>
<dbReference type="Ensembl" id="ENSSPUT00000006203.1">
    <property type="protein sequence ID" value="ENSSPUP00000005826.1"/>
    <property type="gene ID" value="ENSSPUG00000004508.1"/>
</dbReference>
<organism evidence="10 11">
    <name type="scientific">Sphenodon punctatus</name>
    <name type="common">Tuatara</name>
    <name type="synonym">Hatteria punctata</name>
    <dbReference type="NCBI Taxonomy" id="8508"/>
    <lineage>
        <taxon>Eukaryota</taxon>
        <taxon>Metazoa</taxon>
        <taxon>Chordata</taxon>
        <taxon>Craniata</taxon>
        <taxon>Vertebrata</taxon>
        <taxon>Euteleostomi</taxon>
        <taxon>Lepidosauria</taxon>
        <taxon>Sphenodontia</taxon>
        <taxon>Sphenodontidae</taxon>
        <taxon>Sphenodon</taxon>
    </lineage>
</organism>
<dbReference type="GO" id="GO:0097350">
    <property type="term" value="P:neutrophil clearance"/>
    <property type="evidence" value="ECO:0007669"/>
    <property type="project" value="Ensembl"/>
</dbReference>
<dbReference type="OMA" id="PKLWRPP"/>
<evidence type="ECO:0000313" key="10">
    <source>
        <dbReference type="Ensembl" id="ENSSPUP00000005826.1"/>
    </source>
</evidence>
<evidence type="ECO:0000256" key="4">
    <source>
        <dbReference type="ARBA" id="ARBA00022692"/>
    </source>
</evidence>
<dbReference type="AlphaFoldDB" id="A0A8D0GIF5"/>
<feature type="transmembrane region" description="Helical" evidence="9">
    <location>
        <begin position="171"/>
        <end position="191"/>
    </location>
</feature>
<evidence type="ECO:0000256" key="9">
    <source>
        <dbReference type="RuleBase" id="RU910716"/>
    </source>
</evidence>
<feature type="transmembrane region" description="Helical" evidence="9">
    <location>
        <begin position="298"/>
        <end position="317"/>
    </location>
</feature>
<dbReference type="GO" id="GO:0043652">
    <property type="term" value="P:engulfment of apoptotic cell"/>
    <property type="evidence" value="ECO:0007669"/>
    <property type="project" value="Ensembl"/>
</dbReference>
<dbReference type="InterPro" id="IPR018629">
    <property type="entry name" value="XK-rel"/>
</dbReference>
<dbReference type="GO" id="GO:0002513">
    <property type="term" value="P:tolerance induction to self antigen"/>
    <property type="evidence" value="ECO:0007669"/>
    <property type="project" value="Ensembl"/>
</dbReference>
<dbReference type="GO" id="GO:0005886">
    <property type="term" value="C:plasma membrane"/>
    <property type="evidence" value="ECO:0007669"/>
    <property type="project" value="UniProtKB-SubCell"/>
</dbReference>
<feature type="transmembrane region" description="Helical" evidence="9">
    <location>
        <begin position="20"/>
        <end position="39"/>
    </location>
</feature>
<comment type="catalytic activity">
    <reaction evidence="8">
        <text>a 1,2-diacyl-sn-glycero-3-phospho-L-serine(in) = a 1,2-diacyl-sn-glycero-3-phospho-L-serine(out)</text>
        <dbReference type="Rhea" id="RHEA:38663"/>
        <dbReference type="ChEBI" id="CHEBI:57262"/>
    </reaction>
</comment>
<dbReference type="GO" id="GO:1902742">
    <property type="term" value="P:apoptotic process involved in development"/>
    <property type="evidence" value="ECO:0007669"/>
    <property type="project" value="TreeGrafter"/>
</dbReference>
<dbReference type="GO" id="GO:0045663">
    <property type="term" value="P:positive regulation of myoblast differentiation"/>
    <property type="evidence" value="ECO:0007669"/>
    <property type="project" value="Ensembl"/>
</dbReference>
<dbReference type="PANTHER" id="PTHR16024">
    <property type="entry name" value="XK-RELATED PROTEIN"/>
    <property type="match status" value="1"/>
</dbReference>
<comment type="similarity">
    <text evidence="2 9">Belongs to the XK family.</text>
</comment>
<dbReference type="GO" id="GO:0017128">
    <property type="term" value="F:phospholipid scramblase activity"/>
    <property type="evidence" value="ECO:0007669"/>
    <property type="project" value="Ensembl"/>
</dbReference>
<proteinExistence type="inferred from homology"/>
<evidence type="ECO:0000313" key="11">
    <source>
        <dbReference type="Proteomes" id="UP000694392"/>
    </source>
</evidence>
<feature type="transmembrane region" description="Helical" evidence="9">
    <location>
        <begin position="212"/>
        <end position="231"/>
    </location>
</feature>
<dbReference type="GO" id="GO:0051649">
    <property type="term" value="P:establishment of localization in cell"/>
    <property type="evidence" value="ECO:0007669"/>
    <property type="project" value="Ensembl"/>
</dbReference>
<keyword evidence="6 9" id="KW-1133">Transmembrane helix</keyword>
<evidence type="ECO:0000256" key="6">
    <source>
        <dbReference type="ARBA" id="ARBA00022989"/>
    </source>
</evidence>
<feature type="transmembrane region" description="Helical" evidence="9">
    <location>
        <begin position="324"/>
        <end position="345"/>
    </location>
</feature>
<evidence type="ECO:0000256" key="5">
    <source>
        <dbReference type="ARBA" id="ARBA00022703"/>
    </source>
</evidence>
<keyword evidence="4 9" id="KW-0812">Transmembrane</keyword>
<evidence type="ECO:0000256" key="7">
    <source>
        <dbReference type="ARBA" id="ARBA00023136"/>
    </source>
</evidence>
<dbReference type="Pfam" id="PF09815">
    <property type="entry name" value="XK-related"/>
    <property type="match status" value="1"/>
</dbReference>
<name>A0A8D0GIF5_SPHPU</name>
<protein>
    <recommendedName>
        <fullName evidence="9">XK-related protein</fullName>
    </recommendedName>
</protein>
<keyword evidence="7 9" id="KW-0472">Membrane</keyword>
<keyword evidence="3" id="KW-1003">Cell membrane</keyword>
<dbReference type="InterPro" id="IPR050895">
    <property type="entry name" value="XK-related_scramblase"/>
</dbReference>
<dbReference type="GeneTree" id="ENSGT01140000282565"/>
<feature type="transmembrane region" description="Helical" evidence="9">
    <location>
        <begin position="237"/>
        <end position="257"/>
    </location>
</feature>
<gene>
    <name evidence="10" type="primary">XKR8</name>
</gene>
<reference evidence="10" key="1">
    <citation type="submission" date="2025-08" db="UniProtKB">
        <authorList>
            <consortium name="Ensembl"/>
        </authorList>
    </citation>
    <scope>IDENTIFICATION</scope>
</reference>
<accession>A0A8D0GIF5</accession>
<dbReference type="PANTHER" id="PTHR16024:SF8">
    <property type="entry name" value="XK-RELATED PROTEIN 8"/>
    <property type="match status" value="1"/>
</dbReference>
<evidence type="ECO:0000256" key="2">
    <source>
        <dbReference type="ARBA" id="ARBA00008789"/>
    </source>
</evidence>
<reference evidence="10" key="2">
    <citation type="submission" date="2025-09" db="UniProtKB">
        <authorList>
            <consortium name="Ensembl"/>
        </authorList>
    </citation>
    <scope>IDENTIFICATION</scope>
</reference>
<evidence type="ECO:0000256" key="1">
    <source>
        <dbReference type="ARBA" id="ARBA00004651"/>
    </source>
</evidence>
<dbReference type="Proteomes" id="UP000694392">
    <property type="component" value="Unplaced"/>
</dbReference>
<sequence length="416" mass="47443">MENAGCAPARPPSRYGCWNLFFALTSTVAFLLDLGTDLWMAARYMQAGHYLWGALVLGTLGLSSLAMQLLSWAWYQSDPPLPPERRRDGVSNAGLALLHVLQLGYLYRCLHALKEGWRECRSEAASETKHGYAAFLSHDISMLRLFETFLESAPQLTLVLYVILSTNKVEISQGLGICTSFLCIAWSLLDYHKSLRDFLRDKQKLSFISSTLFFLWSLLLVCPRILVLALFAAFFQFYIAVHFLCVWTAMLLWVWCQGTNFMESRAWEWLYRAGVAVILYFCWFNVAPGKTCCRSTIYHGFIFLDSAILALSWFCVGDSYQLPVLLTALPCYVLGLVVKCTYYKWFHPTMQAKFQAEDEVAYDEVDHRNEEDVVFRQGPVPPSLVNRRMYTLSKNFYVDSPDGPSQANGALMRLPP</sequence>
<feature type="transmembrane region" description="Helical" evidence="9">
    <location>
        <begin position="269"/>
        <end position="286"/>
    </location>
</feature>
<evidence type="ECO:0000256" key="3">
    <source>
        <dbReference type="ARBA" id="ARBA00022475"/>
    </source>
</evidence>
<comment type="subcellular location">
    <subcellularLocation>
        <location evidence="1">Cell membrane</location>
        <topology evidence="1">Multi-pass membrane protein</topology>
    </subcellularLocation>
    <subcellularLocation>
        <location evidence="9">Membrane</location>
        <topology evidence="9">Multi-pass membrane protein</topology>
    </subcellularLocation>
</comment>
<feature type="transmembrane region" description="Helical" evidence="9">
    <location>
        <begin position="145"/>
        <end position="165"/>
    </location>
</feature>